<dbReference type="PIRSF" id="PIRSF037497">
    <property type="entry name" value="MreD_Clostridium/Treponema_prd"/>
    <property type="match status" value="1"/>
</dbReference>
<dbReference type="InterPro" id="IPR017225">
    <property type="entry name" value="Cell_shape_determin_MreD_prd"/>
</dbReference>
<evidence type="ECO:0000256" key="5">
    <source>
        <dbReference type="ARBA" id="ARBA00022960"/>
    </source>
</evidence>
<feature type="transmembrane region" description="Helical" evidence="8">
    <location>
        <begin position="33"/>
        <end position="51"/>
    </location>
</feature>
<dbReference type="RefSeq" id="WP_078810675.1">
    <property type="nucleotide sequence ID" value="NZ_FUWM01000020.1"/>
</dbReference>
<dbReference type="Pfam" id="PF04093">
    <property type="entry name" value="MreD"/>
    <property type="match status" value="1"/>
</dbReference>
<organism evidence="9 10">
    <name type="scientific">Selenihalanaerobacter shriftii</name>
    <dbReference type="NCBI Taxonomy" id="142842"/>
    <lineage>
        <taxon>Bacteria</taxon>
        <taxon>Bacillati</taxon>
        <taxon>Bacillota</taxon>
        <taxon>Clostridia</taxon>
        <taxon>Halanaerobiales</taxon>
        <taxon>Halobacteroidaceae</taxon>
        <taxon>Selenihalanaerobacter</taxon>
    </lineage>
</organism>
<evidence type="ECO:0000256" key="4">
    <source>
        <dbReference type="ARBA" id="ARBA00022692"/>
    </source>
</evidence>
<keyword evidence="4 8" id="KW-0812">Transmembrane</keyword>
<feature type="transmembrane region" description="Helical" evidence="8">
    <location>
        <begin position="63"/>
        <end position="83"/>
    </location>
</feature>
<proteinExistence type="inferred from homology"/>
<keyword evidence="10" id="KW-1185">Reference proteome</keyword>
<evidence type="ECO:0000256" key="1">
    <source>
        <dbReference type="ARBA" id="ARBA00004651"/>
    </source>
</evidence>
<keyword evidence="7 8" id="KW-0472">Membrane</keyword>
<dbReference type="STRING" id="142842.SAMN02745118_02232"/>
<dbReference type="EMBL" id="FUWM01000020">
    <property type="protein sequence ID" value="SJZ92914.1"/>
    <property type="molecule type" value="Genomic_DNA"/>
</dbReference>
<evidence type="ECO:0000313" key="10">
    <source>
        <dbReference type="Proteomes" id="UP000190625"/>
    </source>
</evidence>
<sequence>MQYLVYFVLMLISLVLQITIFAFYPVWGVTPDLLLIIVISSALLNGYRKGAYIGFFTGLIQDVFSSGLFGSNIVIKLILGYACGFLQKKIYPKSIIIPGLVITVSTIFSQLLMVILTDHIMLQAELWTRFKEVTLPLIIYHILLSLFIYPMMYYIKYKFLDNYLK</sequence>
<reference evidence="10" key="1">
    <citation type="submission" date="2017-02" db="EMBL/GenBank/DDBJ databases">
        <authorList>
            <person name="Varghese N."/>
            <person name="Submissions S."/>
        </authorList>
    </citation>
    <scope>NUCLEOTIDE SEQUENCE [LARGE SCALE GENOMIC DNA]</scope>
    <source>
        <strain evidence="10">ATCC BAA-73</strain>
    </source>
</reference>
<feature type="transmembrane region" description="Helical" evidence="8">
    <location>
        <begin position="137"/>
        <end position="155"/>
    </location>
</feature>
<dbReference type="Proteomes" id="UP000190625">
    <property type="component" value="Unassembled WGS sequence"/>
</dbReference>
<dbReference type="InterPro" id="IPR007227">
    <property type="entry name" value="Cell_shape_determining_MreD"/>
</dbReference>
<dbReference type="NCBIfam" id="TIGR03426">
    <property type="entry name" value="shape_MreD"/>
    <property type="match status" value="1"/>
</dbReference>
<keyword evidence="6 8" id="KW-1133">Transmembrane helix</keyword>
<keyword evidence="5" id="KW-0133">Cell shape</keyword>
<feature type="transmembrane region" description="Helical" evidence="8">
    <location>
        <begin position="95"/>
        <end position="117"/>
    </location>
</feature>
<feature type="transmembrane region" description="Helical" evidence="8">
    <location>
        <begin position="6"/>
        <end position="26"/>
    </location>
</feature>
<dbReference type="GO" id="GO:0005886">
    <property type="term" value="C:plasma membrane"/>
    <property type="evidence" value="ECO:0007669"/>
    <property type="project" value="UniProtKB-SubCell"/>
</dbReference>
<dbReference type="AlphaFoldDB" id="A0A1T4PMU5"/>
<comment type="similarity">
    <text evidence="2">Belongs to the MreD family.</text>
</comment>
<gene>
    <name evidence="9" type="ORF">SAMN02745118_02232</name>
</gene>
<dbReference type="GO" id="GO:0008360">
    <property type="term" value="P:regulation of cell shape"/>
    <property type="evidence" value="ECO:0007669"/>
    <property type="project" value="UniProtKB-KW"/>
</dbReference>
<evidence type="ECO:0000256" key="2">
    <source>
        <dbReference type="ARBA" id="ARBA00007776"/>
    </source>
</evidence>
<accession>A0A1T4PMU5</accession>
<evidence type="ECO:0000256" key="7">
    <source>
        <dbReference type="ARBA" id="ARBA00023136"/>
    </source>
</evidence>
<evidence type="ECO:0000256" key="6">
    <source>
        <dbReference type="ARBA" id="ARBA00022989"/>
    </source>
</evidence>
<protein>
    <submittedName>
        <fullName evidence="9">Rod shape-determining protein MreD</fullName>
    </submittedName>
</protein>
<dbReference type="OrthoDB" id="9796616at2"/>
<name>A0A1T4PMU5_9FIRM</name>
<evidence type="ECO:0000256" key="3">
    <source>
        <dbReference type="ARBA" id="ARBA00022475"/>
    </source>
</evidence>
<evidence type="ECO:0000256" key="8">
    <source>
        <dbReference type="SAM" id="Phobius"/>
    </source>
</evidence>
<evidence type="ECO:0000313" key="9">
    <source>
        <dbReference type="EMBL" id="SJZ92914.1"/>
    </source>
</evidence>
<comment type="subcellular location">
    <subcellularLocation>
        <location evidence="1">Cell membrane</location>
        <topology evidence="1">Multi-pass membrane protein</topology>
    </subcellularLocation>
</comment>
<keyword evidence="3" id="KW-1003">Cell membrane</keyword>